<dbReference type="SMART" id="SM00408">
    <property type="entry name" value="IGc2"/>
    <property type="match status" value="2"/>
</dbReference>
<protein>
    <recommendedName>
        <fullName evidence="6">Ig-like domain-containing protein</fullName>
    </recommendedName>
</protein>
<evidence type="ECO:0000256" key="2">
    <source>
        <dbReference type="ARBA" id="ARBA00022525"/>
    </source>
</evidence>
<dbReference type="SUPFAM" id="SSF82895">
    <property type="entry name" value="TSP-1 type 1 repeat"/>
    <property type="match status" value="2"/>
</dbReference>
<dbReference type="FunFam" id="2.20.100.10:FF:000001">
    <property type="entry name" value="semaphorin-5A isoform X1"/>
    <property type="match status" value="2"/>
</dbReference>
<dbReference type="SUPFAM" id="SSF48726">
    <property type="entry name" value="Immunoglobulin"/>
    <property type="match status" value="2"/>
</dbReference>
<dbReference type="InterPro" id="IPR000884">
    <property type="entry name" value="TSP1_rpt"/>
</dbReference>
<feature type="domain" description="Ig-like" evidence="6">
    <location>
        <begin position="205"/>
        <end position="297"/>
    </location>
</feature>
<evidence type="ECO:0000259" key="6">
    <source>
        <dbReference type="PROSITE" id="PS50835"/>
    </source>
</evidence>
<dbReference type="InterPro" id="IPR003599">
    <property type="entry name" value="Ig_sub"/>
</dbReference>
<dbReference type="Gene3D" id="2.20.100.10">
    <property type="entry name" value="Thrombospondin type-1 (TSP1) repeat"/>
    <property type="match status" value="2"/>
</dbReference>
<feature type="non-terminal residue" evidence="7">
    <location>
        <position position="1"/>
    </location>
</feature>
<name>A0A8B6H9R6_MYTGA</name>
<comment type="caution">
    <text evidence="7">The sequence shown here is derived from an EMBL/GenBank/DDBJ whole genome shotgun (WGS) entry which is preliminary data.</text>
</comment>
<dbReference type="InterPro" id="IPR036383">
    <property type="entry name" value="TSP1_rpt_sf"/>
</dbReference>
<dbReference type="InterPro" id="IPR013098">
    <property type="entry name" value="Ig_I-set"/>
</dbReference>
<dbReference type="InterPro" id="IPR007110">
    <property type="entry name" value="Ig-like_dom"/>
</dbReference>
<evidence type="ECO:0000256" key="4">
    <source>
        <dbReference type="ARBA" id="ARBA00022737"/>
    </source>
</evidence>
<dbReference type="Proteomes" id="UP000596742">
    <property type="component" value="Unassembled WGS sequence"/>
</dbReference>
<evidence type="ECO:0000256" key="5">
    <source>
        <dbReference type="ARBA" id="ARBA00023157"/>
    </source>
</evidence>
<accession>A0A8B6H9R6</accession>
<organism evidence="7 8">
    <name type="scientific">Mytilus galloprovincialis</name>
    <name type="common">Mediterranean mussel</name>
    <dbReference type="NCBI Taxonomy" id="29158"/>
    <lineage>
        <taxon>Eukaryota</taxon>
        <taxon>Metazoa</taxon>
        <taxon>Spiralia</taxon>
        <taxon>Lophotrochozoa</taxon>
        <taxon>Mollusca</taxon>
        <taxon>Bivalvia</taxon>
        <taxon>Autobranchia</taxon>
        <taxon>Pteriomorphia</taxon>
        <taxon>Mytilida</taxon>
        <taxon>Mytiloidea</taxon>
        <taxon>Mytilidae</taxon>
        <taxon>Mytilinae</taxon>
        <taxon>Mytilus</taxon>
    </lineage>
</organism>
<dbReference type="InterPro" id="IPR003598">
    <property type="entry name" value="Ig_sub2"/>
</dbReference>
<evidence type="ECO:0000313" key="7">
    <source>
        <dbReference type="EMBL" id="VDI75885.1"/>
    </source>
</evidence>
<dbReference type="InterPro" id="IPR036179">
    <property type="entry name" value="Ig-like_dom_sf"/>
</dbReference>
<dbReference type="SMART" id="SM00409">
    <property type="entry name" value="IG"/>
    <property type="match status" value="2"/>
</dbReference>
<reference evidence="7" key="1">
    <citation type="submission" date="2018-11" db="EMBL/GenBank/DDBJ databases">
        <authorList>
            <person name="Alioto T."/>
            <person name="Alioto T."/>
        </authorList>
    </citation>
    <scope>NUCLEOTIDE SEQUENCE</scope>
</reference>
<keyword evidence="4" id="KW-0677">Repeat</keyword>
<dbReference type="PROSITE" id="PS50092">
    <property type="entry name" value="TSP1"/>
    <property type="match status" value="2"/>
</dbReference>
<proteinExistence type="predicted"/>
<dbReference type="Gene3D" id="2.60.40.10">
    <property type="entry name" value="Immunoglobulins"/>
    <property type="match status" value="2"/>
</dbReference>
<dbReference type="PROSITE" id="PS50835">
    <property type="entry name" value="IG_LIKE"/>
    <property type="match status" value="1"/>
</dbReference>
<dbReference type="PANTHER" id="PTHR22906">
    <property type="entry name" value="PROPERDIN"/>
    <property type="match status" value="1"/>
</dbReference>
<dbReference type="Pfam" id="PF00090">
    <property type="entry name" value="TSP_1"/>
    <property type="match status" value="2"/>
</dbReference>
<comment type="subcellular location">
    <subcellularLocation>
        <location evidence="1">Secreted</location>
    </subcellularLocation>
</comment>
<keyword evidence="2" id="KW-0964">Secreted</keyword>
<dbReference type="PANTHER" id="PTHR22906:SF43">
    <property type="entry name" value="PROPERDIN"/>
    <property type="match status" value="1"/>
</dbReference>
<dbReference type="PRINTS" id="PR01705">
    <property type="entry name" value="TSP1REPEAT"/>
</dbReference>
<dbReference type="InterPro" id="IPR052065">
    <property type="entry name" value="Compl_asym_regulator"/>
</dbReference>
<dbReference type="OrthoDB" id="6150053at2759"/>
<sequence length="299" mass="33016">MALTRLDDYILGTNATLICEHDTTTYGYWQKRAHDDKSTSTDLQLTIGKYGRIDSKYLTIYNLISEDTGYYRCSFLDNVWKFGKDHLLKVPVNGNWGRWTGWSGCSKTCGGGETIRVRLCNDPSPIGRGLDCSGDPRDRAVCSSNVCPVNGNWGRWSGWSGCSKTCGGGKKKRTRLCNNPSPIGGGLDCSADPQEFSVCSSNVCPDISQTTILGDLYVAIDEQDITLECLIKTDPSNNVLYWLKNGKDLRPYLSSKYSGGTLSEQSLTIKNVDNNDGNYTCKLENQFGTSKDVVELKVL</sequence>
<dbReference type="SMART" id="SM00209">
    <property type="entry name" value="TSP1"/>
    <property type="match status" value="2"/>
</dbReference>
<evidence type="ECO:0000313" key="8">
    <source>
        <dbReference type="Proteomes" id="UP000596742"/>
    </source>
</evidence>
<keyword evidence="5" id="KW-1015">Disulfide bond</keyword>
<gene>
    <name evidence="7" type="ORF">MGAL_10B016594</name>
</gene>
<keyword evidence="3" id="KW-0732">Signal</keyword>
<keyword evidence="8" id="KW-1185">Reference proteome</keyword>
<dbReference type="EMBL" id="UYJE01009702">
    <property type="protein sequence ID" value="VDI75885.1"/>
    <property type="molecule type" value="Genomic_DNA"/>
</dbReference>
<dbReference type="AlphaFoldDB" id="A0A8B6H9R6"/>
<evidence type="ECO:0000256" key="1">
    <source>
        <dbReference type="ARBA" id="ARBA00004613"/>
    </source>
</evidence>
<evidence type="ECO:0000256" key="3">
    <source>
        <dbReference type="ARBA" id="ARBA00022729"/>
    </source>
</evidence>
<dbReference type="InterPro" id="IPR013783">
    <property type="entry name" value="Ig-like_fold"/>
</dbReference>
<dbReference type="Pfam" id="PF07679">
    <property type="entry name" value="I-set"/>
    <property type="match status" value="1"/>
</dbReference>